<organism evidence="1">
    <name type="scientific">Rhipicephalus zambeziensis</name>
    <dbReference type="NCBI Taxonomy" id="60191"/>
    <lineage>
        <taxon>Eukaryota</taxon>
        <taxon>Metazoa</taxon>
        <taxon>Ecdysozoa</taxon>
        <taxon>Arthropoda</taxon>
        <taxon>Chelicerata</taxon>
        <taxon>Arachnida</taxon>
        <taxon>Acari</taxon>
        <taxon>Parasitiformes</taxon>
        <taxon>Ixodida</taxon>
        <taxon>Ixodoidea</taxon>
        <taxon>Ixodidae</taxon>
        <taxon>Rhipicephalinae</taxon>
        <taxon>Rhipicephalus</taxon>
        <taxon>Rhipicephalus</taxon>
    </lineage>
</organism>
<name>A0A224YC28_9ACAR</name>
<sequence>MHLISRCIQNLLQQNYLIPTVSVPRIQQNNFQDFFFIISFTSWQRNHSRFSTVSPAKYRNFKMSQLCRVKTGAPLQQYSVTPCTSLTFSAFALQRKCIQLSNHFIS</sequence>
<protein>
    <submittedName>
        <fullName evidence="1">Uncharacterized protein</fullName>
    </submittedName>
</protein>
<accession>A0A224YC28</accession>
<dbReference type="EMBL" id="GFPF01002093">
    <property type="protein sequence ID" value="MAA13239.1"/>
    <property type="molecule type" value="Transcribed_RNA"/>
</dbReference>
<dbReference type="AlphaFoldDB" id="A0A224YC28"/>
<proteinExistence type="predicted"/>
<reference evidence="1" key="1">
    <citation type="journal article" date="2017" name="Parasit. Vectors">
        <title>Sialotranscriptomics of Rhipicephalus zambeziensis reveals intricate expression profiles of secretory proteins and suggests tight temporal transcriptional regulation during blood-feeding.</title>
        <authorList>
            <person name="de Castro M.H."/>
            <person name="de Klerk D."/>
            <person name="Pienaar R."/>
            <person name="Rees D.J.G."/>
            <person name="Mans B.J."/>
        </authorList>
    </citation>
    <scope>NUCLEOTIDE SEQUENCE</scope>
    <source>
        <tissue evidence="1">Salivary glands</tissue>
    </source>
</reference>
<evidence type="ECO:0000313" key="1">
    <source>
        <dbReference type="EMBL" id="MAA13239.1"/>
    </source>
</evidence>